<dbReference type="Pfam" id="PF01435">
    <property type="entry name" value="Peptidase_M48"/>
    <property type="match status" value="1"/>
</dbReference>
<evidence type="ECO:0000256" key="6">
    <source>
        <dbReference type="RuleBase" id="RU003983"/>
    </source>
</evidence>
<gene>
    <name evidence="9" type="ORF">SAMN05216214_11637</name>
</gene>
<dbReference type="GO" id="GO:0046872">
    <property type="term" value="F:metal ion binding"/>
    <property type="evidence" value="ECO:0007669"/>
    <property type="project" value="UniProtKB-KW"/>
</dbReference>
<protein>
    <submittedName>
        <fullName evidence="9">Peptidase family M48</fullName>
    </submittedName>
</protein>
<sequence>MRFVMALPALLALVLAGCQTVQTTRAGAVGVDRQQSMLSAQEVDQRYAQWYRQTLQQAQQQRVLNSRPELVQRLNAVSKRLIAQVGHFRDDAPSWAWEINLVDAPEVNASYGSGGKILLYSGLFDKLSLSDDELAAVVGHLIARELREHGREAMPEANGLSMGESAVAALLGLGQDTMALAKTLAHHSRAISNIRTNEKEADLIGLELAARAGYDPRAALTLWQKMGSQQRPEYMSTHPAFLTRMQGIEAALPQVLPLYQAAQE</sequence>
<feature type="signal peptide" evidence="7">
    <location>
        <begin position="1"/>
        <end position="21"/>
    </location>
</feature>
<feature type="domain" description="Peptidase M48" evidence="8">
    <location>
        <begin position="72"/>
        <end position="250"/>
    </location>
</feature>
<proteinExistence type="inferred from homology"/>
<keyword evidence="2" id="KW-0479">Metal-binding</keyword>
<dbReference type="Proteomes" id="UP000185766">
    <property type="component" value="Unassembled WGS sequence"/>
</dbReference>
<organism evidence="9 10">
    <name type="scientific">Atopomonas hussainii</name>
    <dbReference type="NCBI Taxonomy" id="1429083"/>
    <lineage>
        <taxon>Bacteria</taxon>
        <taxon>Pseudomonadati</taxon>
        <taxon>Pseudomonadota</taxon>
        <taxon>Gammaproteobacteria</taxon>
        <taxon>Pseudomonadales</taxon>
        <taxon>Pseudomonadaceae</taxon>
        <taxon>Atopomonas</taxon>
    </lineage>
</organism>
<comment type="cofactor">
    <cofactor evidence="6">
        <name>Zn(2+)</name>
        <dbReference type="ChEBI" id="CHEBI:29105"/>
    </cofactor>
    <text evidence="6">Binds 1 zinc ion per subunit.</text>
</comment>
<dbReference type="STRING" id="1429083.GCA_001885685_00239"/>
<keyword evidence="3 6" id="KW-0378">Hydrolase</keyword>
<dbReference type="GO" id="GO:0051603">
    <property type="term" value="P:proteolysis involved in protein catabolic process"/>
    <property type="evidence" value="ECO:0007669"/>
    <property type="project" value="TreeGrafter"/>
</dbReference>
<keyword evidence="1 6" id="KW-0645">Protease</keyword>
<evidence type="ECO:0000256" key="5">
    <source>
        <dbReference type="ARBA" id="ARBA00023049"/>
    </source>
</evidence>
<comment type="similarity">
    <text evidence="6">Belongs to the peptidase M48 family.</text>
</comment>
<evidence type="ECO:0000256" key="2">
    <source>
        <dbReference type="ARBA" id="ARBA00022723"/>
    </source>
</evidence>
<dbReference type="PANTHER" id="PTHR22726">
    <property type="entry name" value="METALLOENDOPEPTIDASE OMA1"/>
    <property type="match status" value="1"/>
</dbReference>
<reference evidence="9 10" key="1">
    <citation type="submission" date="2016-10" db="EMBL/GenBank/DDBJ databases">
        <authorList>
            <person name="de Groot N.N."/>
        </authorList>
    </citation>
    <scope>NUCLEOTIDE SEQUENCE [LARGE SCALE GENOMIC DNA]</scope>
    <source>
        <strain evidence="9 10">JCM 19513</strain>
    </source>
</reference>
<dbReference type="InterPro" id="IPR001915">
    <property type="entry name" value="Peptidase_M48"/>
</dbReference>
<evidence type="ECO:0000256" key="7">
    <source>
        <dbReference type="SAM" id="SignalP"/>
    </source>
</evidence>
<dbReference type="EMBL" id="FOAS01000016">
    <property type="protein sequence ID" value="SEL64526.1"/>
    <property type="molecule type" value="Genomic_DNA"/>
</dbReference>
<name>A0A1H7RWK1_9GAMM</name>
<keyword evidence="5 6" id="KW-0482">Metalloprotease</keyword>
<dbReference type="GO" id="GO:0016020">
    <property type="term" value="C:membrane"/>
    <property type="evidence" value="ECO:0007669"/>
    <property type="project" value="TreeGrafter"/>
</dbReference>
<dbReference type="CDD" id="cd07331">
    <property type="entry name" value="M48C_Oma1_like"/>
    <property type="match status" value="1"/>
</dbReference>
<accession>A0A1H7RWK1</accession>
<feature type="chain" id="PRO_5010361005" evidence="7">
    <location>
        <begin position="22"/>
        <end position="264"/>
    </location>
</feature>
<evidence type="ECO:0000259" key="8">
    <source>
        <dbReference type="Pfam" id="PF01435"/>
    </source>
</evidence>
<evidence type="ECO:0000256" key="3">
    <source>
        <dbReference type="ARBA" id="ARBA00022801"/>
    </source>
</evidence>
<dbReference type="RefSeq" id="WP_074870101.1">
    <property type="nucleotide sequence ID" value="NZ_FOAS01000016.1"/>
</dbReference>
<evidence type="ECO:0000256" key="1">
    <source>
        <dbReference type="ARBA" id="ARBA00022670"/>
    </source>
</evidence>
<dbReference type="GO" id="GO:0004222">
    <property type="term" value="F:metalloendopeptidase activity"/>
    <property type="evidence" value="ECO:0007669"/>
    <property type="project" value="InterPro"/>
</dbReference>
<keyword evidence="4 6" id="KW-0862">Zinc</keyword>
<evidence type="ECO:0000256" key="4">
    <source>
        <dbReference type="ARBA" id="ARBA00022833"/>
    </source>
</evidence>
<dbReference type="PROSITE" id="PS51257">
    <property type="entry name" value="PROKAR_LIPOPROTEIN"/>
    <property type="match status" value="1"/>
</dbReference>
<keyword evidence="10" id="KW-1185">Reference proteome</keyword>
<evidence type="ECO:0000313" key="9">
    <source>
        <dbReference type="EMBL" id="SEL64526.1"/>
    </source>
</evidence>
<dbReference type="PANTHER" id="PTHR22726:SF1">
    <property type="entry name" value="METALLOENDOPEPTIDASE OMA1, MITOCHONDRIAL"/>
    <property type="match status" value="1"/>
</dbReference>
<dbReference type="AlphaFoldDB" id="A0A1H7RWK1"/>
<dbReference type="InterPro" id="IPR051156">
    <property type="entry name" value="Mito/Outer_Membr_Metalloprot"/>
</dbReference>
<evidence type="ECO:0000313" key="10">
    <source>
        <dbReference type="Proteomes" id="UP000185766"/>
    </source>
</evidence>
<keyword evidence="7" id="KW-0732">Signal</keyword>